<dbReference type="InterPro" id="IPR014895">
    <property type="entry name" value="Alginate_lyase_2"/>
</dbReference>
<name>A0A166GAU6_DAUCS</name>
<evidence type="ECO:0000259" key="1">
    <source>
        <dbReference type="Pfam" id="PF08787"/>
    </source>
</evidence>
<reference evidence="2" key="1">
    <citation type="journal article" date="2016" name="Nat. Genet.">
        <title>A high-quality carrot genome assembly provides new insights into carotenoid accumulation and asterid genome evolution.</title>
        <authorList>
            <person name="Iorizzo M."/>
            <person name="Ellison S."/>
            <person name="Senalik D."/>
            <person name="Zeng P."/>
            <person name="Satapoomin P."/>
            <person name="Huang J."/>
            <person name="Bowman M."/>
            <person name="Iovene M."/>
            <person name="Sanseverino W."/>
            <person name="Cavagnaro P."/>
            <person name="Yildiz M."/>
            <person name="Macko-Podgorni A."/>
            <person name="Moranska E."/>
            <person name="Grzebelus E."/>
            <person name="Grzebelus D."/>
            <person name="Ashrafi H."/>
            <person name="Zheng Z."/>
            <person name="Cheng S."/>
            <person name="Spooner D."/>
            <person name="Van Deynze A."/>
            <person name="Simon P."/>
        </authorList>
    </citation>
    <scope>NUCLEOTIDE SEQUENCE</scope>
    <source>
        <tissue evidence="2">Leaf</tissue>
    </source>
</reference>
<dbReference type="InterPro" id="IPR013320">
    <property type="entry name" value="ConA-like_dom_sf"/>
</dbReference>
<dbReference type="Pfam" id="PF08787">
    <property type="entry name" value="Alginate_lyase2"/>
    <property type="match status" value="1"/>
</dbReference>
<evidence type="ECO:0000313" key="2">
    <source>
        <dbReference type="EMBL" id="WOG82184.1"/>
    </source>
</evidence>
<protein>
    <recommendedName>
        <fullName evidence="1">Alginate lyase 2 domain-containing protein</fullName>
    </recommendedName>
</protein>
<dbReference type="Proteomes" id="UP000077755">
    <property type="component" value="Chromosome 1"/>
</dbReference>
<dbReference type="PANTHER" id="PTHR33681:SF20">
    <property type="entry name" value="ALGINATE LYASE 2 DOMAIN-CONTAINING PROTEIN"/>
    <property type="match status" value="1"/>
</dbReference>
<dbReference type="OrthoDB" id="4221926at2759"/>
<feature type="domain" description="Alginate lyase 2" evidence="1">
    <location>
        <begin position="36"/>
        <end position="210"/>
    </location>
</feature>
<dbReference type="KEGG" id="dcr:108218949"/>
<reference evidence="2" key="2">
    <citation type="submission" date="2022-03" db="EMBL/GenBank/DDBJ databases">
        <title>Draft title - Genomic analysis of global carrot germplasm unveils the trajectory of domestication and the origin of high carotenoid orange carrot.</title>
        <authorList>
            <person name="Iorizzo M."/>
            <person name="Ellison S."/>
            <person name="Senalik D."/>
            <person name="Macko-Podgorni A."/>
            <person name="Grzebelus D."/>
            <person name="Bostan H."/>
            <person name="Rolling W."/>
            <person name="Curaba J."/>
            <person name="Simon P."/>
        </authorList>
    </citation>
    <scope>NUCLEOTIDE SEQUENCE</scope>
    <source>
        <tissue evidence="2">Leaf</tissue>
    </source>
</reference>
<gene>
    <name evidence="2" type="ORF">DCAR_0101346</name>
</gene>
<dbReference type="SUPFAM" id="SSF49899">
    <property type="entry name" value="Concanavalin A-like lectins/glucanases"/>
    <property type="match status" value="1"/>
</dbReference>
<dbReference type="PANTHER" id="PTHR33681">
    <property type="entry name" value="BINDING PROTEIN, PUTATIVE, EXPRESSED-RELATED"/>
    <property type="match status" value="1"/>
</dbReference>
<sequence length="214" mass="24381">MTSFLAKLCFGLSQFLMFRVLTAYDPTKGFVSLPFNTSVYHIQKPYDKQENQRYSFKNGVHKLWVFANDKPHTTTSHTKPRTEIAIQGYGYSSGVWEFAADAYIPKGTTGVCIMQVFGAAPHATTLMLRVYDGALMYYQHTVLVGNIYNRWFHLNVVHHVEAAKVMVYIDGKLKLTADGRGGHSHAFKCGVYAQNSDSFRMESRWKNIQVLKHI</sequence>
<dbReference type="AlphaFoldDB" id="A0A166GAU6"/>
<dbReference type="Gene3D" id="2.60.120.200">
    <property type="match status" value="1"/>
</dbReference>
<dbReference type="EMBL" id="CP093343">
    <property type="protein sequence ID" value="WOG82184.1"/>
    <property type="molecule type" value="Genomic_DNA"/>
</dbReference>
<dbReference type="OMA" id="ISMAGYD"/>
<dbReference type="Gramene" id="KZN08754">
    <property type="protein sequence ID" value="KZN08754"/>
    <property type="gene ID" value="DCAR_001410"/>
</dbReference>
<evidence type="ECO:0000313" key="3">
    <source>
        <dbReference type="Proteomes" id="UP000077755"/>
    </source>
</evidence>
<organism evidence="2 3">
    <name type="scientific">Daucus carota subsp. sativus</name>
    <name type="common">Carrot</name>
    <dbReference type="NCBI Taxonomy" id="79200"/>
    <lineage>
        <taxon>Eukaryota</taxon>
        <taxon>Viridiplantae</taxon>
        <taxon>Streptophyta</taxon>
        <taxon>Embryophyta</taxon>
        <taxon>Tracheophyta</taxon>
        <taxon>Spermatophyta</taxon>
        <taxon>Magnoliopsida</taxon>
        <taxon>eudicotyledons</taxon>
        <taxon>Gunneridae</taxon>
        <taxon>Pentapetalae</taxon>
        <taxon>asterids</taxon>
        <taxon>campanulids</taxon>
        <taxon>Apiales</taxon>
        <taxon>Apiaceae</taxon>
        <taxon>Apioideae</taxon>
        <taxon>Scandiceae</taxon>
        <taxon>Daucinae</taxon>
        <taxon>Daucus</taxon>
        <taxon>Daucus sect. Daucus</taxon>
    </lineage>
</organism>
<proteinExistence type="predicted"/>
<accession>A0A166GAU6</accession>
<keyword evidence="3" id="KW-1185">Reference proteome</keyword>